<sequence>MPHPSSLVDDTSAPSYNREHGRPTVVSRTFGSWLLRAACNRGTASQRGERMSDRLLSSHLFVLFLCSGLKCEILLHQTSHWTM</sequence>
<protein>
    <submittedName>
        <fullName evidence="2">Uncharacterized protein</fullName>
    </submittedName>
</protein>
<gene>
    <name evidence="2" type="ORF">BD311DRAFT_230841</name>
</gene>
<dbReference type="EMBL" id="ML143407">
    <property type="protein sequence ID" value="TBU30191.1"/>
    <property type="molecule type" value="Genomic_DNA"/>
</dbReference>
<evidence type="ECO:0000256" key="1">
    <source>
        <dbReference type="SAM" id="MobiDB-lite"/>
    </source>
</evidence>
<proteinExistence type="predicted"/>
<organism evidence="2">
    <name type="scientific">Dichomitus squalens</name>
    <dbReference type="NCBI Taxonomy" id="114155"/>
    <lineage>
        <taxon>Eukaryota</taxon>
        <taxon>Fungi</taxon>
        <taxon>Dikarya</taxon>
        <taxon>Basidiomycota</taxon>
        <taxon>Agaricomycotina</taxon>
        <taxon>Agaricomycetes</taxon>
        <taxon>Polyporales</taxon>
        <taxon>Polyporaceae</taxon>
        <taxon>Dichomitus</taxon>
    </lineage>
</organism>
<reference evidence="2" key="1">
    <citation type="submission" date="2019-01" db="EMBL/GenBank/DDBJ databases">
        <title>Draft genome sequences of three monokaryotic isolates of the white-rot basidiomycete fungus Dichomitus squalens.</title>
        <authorList>
            <consortium name="DOE Joint Genome Institute"/>
            <person name="Lopez S.C."/>
            <person name="Andreopoulos B."/>
            <person name="Pangilinan J."/>
            <person name="Lipzen A."/>
            <person name="Riley R."/>
            <person name="Ahrendt S."/>
            <person name="Ng V."/>
            <person name="Barry K."/>
            <person name="Daum C."/>
            <person name="Grigoriev I.V."/>
            <person name="Hilden K.S."/>
            <person name="Makela M.R."/>
            <person name="de Vries R.P."/>
        </authorList>
    </citation>
    <scope>NUCLEOTIDE SEQUENCE [LARGE SCALE GENOMIC DNA]</scope>
    <source>
        <strain evidence="2">OM18370.1</strain>
    </source>
</reference>
<feature type="region of interest" description="Disordered" evidence="1">
    <location>
        <begin position="1"/>
        <end position="23"/>
    </location>
</feature>
<dbReference type="Proteomes" id="UP000292957">
    <property type="component" value="Unassembled WGS sequence"/>
</dbReference>
<accession>A0A4Q9MUT6</accession>
<dbReference type="AlphaFoldDB" id="A0A4Q9MUT6"/>
<evidence type="ECO:0000313" key="2">
    <source>
        <dbReference type="EMBL" id="TBU30191.1"/>
    </source>
</evidence>
<name>A0A4Q9MUT6_9APHY</name>
<dbReference type="OrthoDB" id="2810665at2759"/>